<dbReference type="InterPro" id="IPR000591">
    <property type="entry name" value="DEP_dom"/>
</dbReference>
<gene>
    <name evidence="5" type="ORF">BCR35DRAFT_135889</name>
</gene>
<dbReference type="PANTHER" id="PTHR10845">
    <property type="entry name" value="REGULATOR OF G PROTEIN SIGNALING"/>
    <property type="match status" value="1"/>
</dbReference>
<dbReference type="InterPro" id="IPR036305">
    <property type="entry name" value="RGS_sf"/>
</dbReference>
<feature type="region of interest" description="Disordered" evidence="2">
    <location>
        <begin position="627"/>
        <end position="713"/>
    </location>
</feature>
<keyword evidence="1" id="KW-0734">Signal transduction inhibitor</keyword>
<evidence type="ECO:0000259" key="4">
    <source>
        <dbReference type="PROSITE" id="PS50186"/>
    </source>
</evidence>
<reference evidence="5 6" key="1">
    <citation type="submission" date="2016-07" db="EMBL/GenBank/DDBJ databases">
        <title>Pervasive Adenine N6-methylation of Active Genes in Fungi.</title>
        <authorList>
            <consortium name="DOE Joint Genome Institute"/>
            <person name="Mondo S.J."/>
            <person name="Dannebaum R.O."/>
            <person name="Kuo R.C."/>
            <person name="Labutti K."/>
            <person name="Haridas S."/>
            <person name="Kuo A."/>
            <person name="Salamov A."/>
            <person name="Ahrendt S.R."/>
            <person name="Lipzen A."/>
            <person name="Sullivan W."/>
            <person name="Andreopoulos W.B."/>
            <person name="Clum A."/>
            <person name="Lindquist E."/>
            <person name="Daum C."/>
            <person name="Ramamoorthy G.K."/>
            <person name="Gryganskyi A."/>
            <person name="Culley D."/>
            <person name="Magnuson J.K."/>
            <person name="James T.Y."/>
            <person name="O'Malley M.A."/>
            <person name="Stajich J.E."/>
            <person name="Spatafora J.W."/>
            <person name="Visel A."/>
            <person name="Grigoriev I.V."/>
        </authorList>
    </citation>
    <scope>NUCLEOTIDE SEQUENCE [LARGE SCALE GENOMIC DNA]</scope>
    <source>
        <strain evidence="5 6">62-1032</strain>
    </source>
</reference>
<feature type="domain" description="DEP" evidence="4">
    <location>
        <begin position="243"/>
        <end position="333"/>
    </location>
</feature>
<evidence type="ECO:0000256" key="1">
    <source>
        <dbReference type="ARBA" id="ARBA00022700"/>
    </source>
</evidence>
<feature type="region of interest" description="Disordered" evidence="2">
    <location>
        <begin position="374"/>
        <end position="405"/>
    </location>
</feature>
<name>A0A1Y2G0U1_9BASI</name>
<dbReference type="OrthoDB" id="196547at2759"/>
<evidence type="ECO:0000313" key="5">
    <source>
        <dbReference type="EMBL" id="ORY90244.1"/>
    </source>
</evidence>
<dbReference type="Pfam" id="PF25889">
    <property type="entry name" value="WHD_Fungal_DR"/>
    <property type="match status" value="1"/>
</dbReference>
<dbReference type="InterPro" id="IPR016137">
    <property type="entry name" value="RGS"/>
</dbReference>
<feature type="compositionally biased region" description="Polar residues" evidence="2">
    <location>
        <begin position="1"/>
        <end position="22"/>
    </location>
</feature>
<dbReference type="GO" id="GO:0035556">
    <property type="term" value="P:intracellular signal transduction"/>
    <property type="evidence" value="ECO:0007669"/>
    <property type="project" value="InterPro"/>
</dbReference>
<dbReference type="EMBL" id="MCGR01000004">
    <property type="protein sequence ID" value="ORY90244.1"/>
    <property type="molecule type" value="Genomic_DNA"/>
</dbReference>
<sequence>MATSSQSRSGEARARQQQSSHMLKTGRRGNPFCKDTHDLFATLMVSLDLSDRTRFFRTYPNAFTTDDAATNLSSLRFSQSNRTSDPNDPQRIVTTTTTTTFSMSRDIAKGICQHFMDARLIENAADPTSVNFKDRGIYQITPKGLHVLERFITKNGISADHLVTVFTTQPICMKLLHLERRQSDDEIHISRSVIDVVFRRFAGGRHPNYVAEPHDVRGAPAIARPFIDNLRPNDSFDRGGGCELQDVTEKSKSGQLVVVKQVFSSLAAIDWLVDYSTCCCREEAGELMAHFVRYNLVTLYVDRSKAGDRVQTSEVRDGGEYRHGPRVLYRITEEGRRAAIGAGAAVQGQGAGAGEVASAIPKSVSVKMEAKISSEGSVDDDASSTRSFDRNQQQQPTDRSFAGGTGLSNVAESAIVGRSAVAELFKADFSEALGGAAWPKDQHSTTTRLRAILDEPALRSLFRDFLRANYCDENLGFWIDVSDFRRRFSTTSSAVGGASQQAARKKQGSATNAMETHQQNLVAAALHIYNTYLAPLSPNELNIDHNLRADVVNYVNRSLAEVAPGGQSGKQVGATGEEIDVVPALRATQVQTLLRQYERIQEHIFRLLATDQVPRFVRTEPFLALMDPDALNPQPQSSPNPNASSNPSASSTDLVRETSNSGTTASSTVGANSTTTTPNAAALSAASSTNSGNGSPVPTPRPGTAGSTAGKAA</sequence>
<dbReference type="InterPro" id="IPR058855">
    <property type="entry name" value="RGS1/SST2-like_Fungal-DR"/>
</dbReference>
<feature type="region of interest" description="Disordered" evidence="2">
    <location>
        <begin position="1"/>
        <end position="29"/>
    </location>
</feature>
<dbReference type="Gene3D" id="1.10.167.10">
    <property type="entry name" value="Regulator of G-protein Signalling 4, domain 2"/>
    <property type="match status" value="1"/>
</dbReference>
<dbReference type="InterPro" id="IPR044926">
    <property type="entry name" value="RGS_subdomain_2"/>
</dbReference>
<proteinExistence type="predicted"/>
<feature type="compositionally biased region" description="Polar residues" evidence="2">
    <location>
        <begin position="657"/>
        <end position="669"/>
    </location>
</feature>
<evidence type="ECO:0000313" key="6">
    <source>
        <dbReference type="Proteomes" id="UP000193467"/>
    </source>
</evidence>
<dbReference type="FunCoup" id="A0A1Y2G0U1">
    <property type="interactions" value="7"/>
</dbReference>
<dbReference type="SMART" id="SM00315">
    <property type="entry name" value="RGS"/>
    <property type="match status" value="1"/>
</dbReference>
<dbReference type="PANTHER" id="PTHR10845:SF192">
    <property type="entry name" value="DOUBLE HIT, ISOFORM B"/>
    <property type="match status" value="1"/>
</dbReference>
<dbReference type="SUPFAM" id="SSF48097">
    <property type="entry name" value="Regulator of G-protein signaling, RGS"/>
    <property type="match status" value="1"/>
</dbReference>
<dbReference type="STRING" id="106004.A0A1Y2G0U1"/>
<dbReference type="AlphaFoldDB" id="A0A1Y2G0U1"/>
<protein>
    <submittedName>
        <fullName evidence="5">Regulator of G protein signaling domain-domain-containing protein</fullName>
    </submittedName>
</protein>
<dbReference type="Proteomes" id="UP000193467">
    <property type="component" value="Unassembled WGS sequence"/>
</dbReference>
<evidence type="ECO:0000256" key="2">
    <source>
        <dbReference type="SAM" id="MobiDB-lite"/>
    </source>
</evidence>
<dbReference type="SMART" id="SM00049">
    <property type="entry name" value="DEP"/>
    <property type="match status" value="2"/>
</dbReference>
<dbReference type="Pfam" id="PF00615">
    <property type="entry name" value="RGS"/>
    <property type="match status" value="1"/>
</dbReference>
<dbReference type="InterPro" id="IPR036390">
    <property type="entry name" value="WH_DNA-bd_sf"/>
</dbReference>
<keyword evidence="6" id="KW-1185">Reference proteome</keyword>
<dbReference type="Gene3D" id="1.10.10.10">
    <property type="entry name" value="Winged helix-like DNA-binding domain superfamily/Winged helix DNA-binding domain"/>
    <property type="match status" value="2"/>
</dbReference>
<dbReference type="SUPFAM" id="SSF46785">
    <property type="entry name" value="Winged helix' DNA-binding domain"/>
    <property type="match status" value="2"/>
</dbReference>
<dbReference type="PROSITE" id="PS50186">
    <property type="entry name" value="DEP"/>
    <property type="match status" value="1"/>
</dbReference>
<feature type="domain" description="RGS" evidence="3">
    <location>
        <begin position="448"/>
        <end position="626"/>
    </location>
</feature>
<accession>A0A1Y2G0U1</accession>
<dbReference type="GO" id="GO:0009968">
    <property type="term" value="P:negative regulation of signal transduction"/>
    <property type="evidence" value="ECO:0007669"/>
    <property type="project" value="UniProtKB-KW"/>
</dbReference>
<organism evidence="5 6">
    <name type="scientific">Leucosporidium creatinivorum</name>
    <dbReference type="NCBI Taxonomy" id="106004"/>
    <lineage>
        <taxon>Eukaryota</taxon>
        <taxon>Fungi</taxon>
        <taxon>Dikarya</taxon>
        <taxon>Basidiomycota</taxon>
        <taxon>Pucciniomycotina</taxon>
        <taxon>Microbotryomycetes</taxon>
        <taxon>Leucosporidiales</taxon>
        <taxon>Leucosporidium</taxon>
    </lineage>
</organism>
<dbReference type="InterPro" id="IPR036388">
    <property type="entry name" value="WH-like_DNA-bd_sf"/>
</dbReference>
<feature type="compositionally biased region" description="Low complexity" evidence="2">
    <location>
        <begin position="670"/>
        <end position="695"/>
    </location>
</feature>
<feature type="compositionally biased region" description="Polar residues" evidence="2">
    <location>
        <begin position="384"/>
        <end position="398"/>
    </location>
</feature>
<evidence type="ECO:0000259" key="3">
    <source>
        <dbReference type="PROSITE" id="PS50132"/>
    </source>
</evidence>
<dbReference type="PROSITE" id="PS50132">
    <property type="entry name" value="RGS"/>
    <property type="match status" value="1"/>
</dbReference>
<comment type="caution">
    <text evidence="5">The sequence shown here is derived from an EMBL/GenBank/DDBJ whole genome shotgun (WGS) entry which is preliminary data.</text>
</comment>
<dbReference type="InParanoid" id="A0A1Y2G0U1"/>
<feature type="compositionally biased region" description="Low complexity" evidence="2">
    <location>
        <begin position="632"/>
        <end position="651"/>
    </location>
</feature>